<dbReference type="InterPro" id="IPR011650">
    <property type="entry name" value="Peptidase_M20_dimer"/>
</dbReference>
<feature type="binding site" evidence="7">
    <location>
        <position position="96"/>
    </location>
    <ligand>
        <name>Zn(2+)</name>
        <dbReference type="ChEBI" id="CHEBI:29105"/>
        <label>1</label>
    </ligand>
</feature>
<comment type="cofactor">
    <cofactor evidence="7">
        <name>Zn(2+)</name>
        <dbReference type="ChEBI" id="CHEBI:29105"/>
    </cofactor>
    <text evidence="7">Binds 2 Zn(2+) ions per subunit.</text>
</comment>
<comment type="cofactor">
    <cofactor evidence="1">
        <name>Mn(2+)</name>
        <dbReference type="ChEBI" id="CHEBI:29035"/>
    </cofactor>
</comment>
<name>A0A8J2TQD9_9BACI</name>
<feature type="domain" description="Peptidase M20 dimerisation" evidence="8">
    <location>
        <begin position="219"/>
        <end position="320"/>
    </location>
</feature>
<dbReference type="InterPro" id="IPR036264">
    <property type="entry name" value="Bact_exopeptidase_dim_dom"/>
</dbReference>
<keyword evidence="4 7" id="KW-0479">Metal-binding</keyword>
<feature type="binding site" evidence="7">
    <location>
        <position position="390"/>
    </location>
    <ligand>
        <name>Zn(2+)</name>
        <dbReference type="ChEBI" id="CHEBI:29105"/>
        <label>2</label>
    </ligand>
</feature>
<evidence type="ECO:0000256" key="6">
    <source>
        <dbReference type="ARBA" id="ARBA00023211"/>
    </source>
</evidence>
<keyword evidence="6" id="KW-0464">Manganese</keyword>
<dbReference type="Gene3D" id="3.30.70.360">
    <property type="match status" value="1"/>
</dbReference>
<organism evidence="9 10">
    <name type="scientific">Compostibacillus humi</name>
    <dbReference type="NCBI Taxonomy" id="1245525"/>
    <lineage>
        <taxon>Bacteria</taxon>
        <taxon>Bacillati</taxon>
        <taxon>Bacillota</taxon>
        <taxon>Bacilli</taxon>
        <taxon>Bacillales</taxon>
        <taxon>Bacillaceae</taxon>
        <taxon>Compostibacillus</taxon>
    </lineage>
</organism>
<dbReference type="PIRSF" id="PIRSF001235">
    <property type="entry name" value="Amidase_carbamoylase"/>
    <property type="match status" value="1"/>
</dbReference>
<feature type="binding site" evidence="7">
    <location>
        <position position="131"/>
    </location>
    <ligand>
        <name>Zn(2+)</name>
        <dbReference type="ChEBI" id="CHEBI:29105"/>
        <label>2</label>
    </ligand>
</feature>
<sequence length="416" mass="45973">MKTLSYRVDQDRIFQRVLELAEIGKVGETGTQRFALTEEDKEAQLLVSSWMKEAGMCVWHDHFGNLIGRKEGSDPRLPVVMIGSHIDTVPNGGRFDGTVGVIGGIEVVQAIHEAGIAHRHPIEVVAFCDEEGSRFSDGLFGSRGMIGKVSKEDFLLKDEAGVTRYEALKSFGFGMNPDEFKKSVRKKGEIKVFLEMHIEQGPYLEQYKKPVGIVKGIAGPAWLKVQLRGEAGHAGTVPMSLRRDPMTGAAEIIKKIEDICKGDTTGTMVGTVGVIEAFPGGRNVIPESVVFTLDLRDIDLERRNRALQEIEAEIREVCNERDLNFHVGKLQEIDPVHCSAEVVQSLEASSRELNIDAPVMISGAGHDAMFMAEITEMGMIFVRCRGGISHNPKEWANREDIAKGTQVLARTVEKYI</sequence>
<dbReference type="InterPro" id="IPR001261">
    <property type="entry name" value="ArgE/DapE_CS"/>
</dbReference>
<protein>
    <submittedName>
        <fullName evidence="9">Zn-dependent hydrolase</fullName>
    </submittedName>
</protein>
<reference evidence="9" key="1">
    <citation type="journal article" date="2014" name="Int. J. Syst. Evol. Microbiol.">
        <title>Complete genome sequence of Corynebacterium casei LMG S-19264T (=DSM 44701T), isolated from a smear-ripened cheese.</title>
        <authorList>
            <consortium name="US DOE Joint Genome Institute (JGI-PGF)"/>
            <person name="Walter F."/>
            <person name="Albersmeier A."/>
            <person name="Kalinowski J."/>
            <person name="Ruckert C."/>
        </authorList>
    </citation>
    <scope>NUCLEOTIDE SEQUENCE</scope>
    <source>
        <strain evidence="9">CGMCC 1.12360</strain>
    </source>
</reference>
<keyword evidence="10" id="KW-1185">Reference proteome</keyword>
<dbReference type="CDD" id="cd03884">
    <property type="entry name" value="M20_bAS"/>
    <property type="match status" value="1"/>
</dbReference>
<evidence type="ECO:0000256" key="1">
    <source>
        <dbReference type="ARBA" id="ARBA00001936"/>
    </source>
</evidence>
<dbReference type="InterPro" id="IPR010158">
    <property type="entry name" value="Amidase_Cbmase"/>
</dbReference>
<reference evidence="9" key="2">
    <citation type="submission" date="2020-09" db="EMBL/GenBank/DDBJ databases">
        <authorList>
            <person name="Sun Q."/>
            <person name="Zhou Y."/>
        </authorList>
    </citation>
    <scope>NUCLEOTIDE SEQUENCE</scope>
    <source>
        <strain evidence="9">CGMCC 1.12360</strain>
    </source>
</reference>
<dbReference type="EMBL" id="BMEV01000088">
    <property type="protein sequence ID" value="GFZ89261.1"/>
    <property type="molecule type" value="Genomic_DNA"/>
</dbReference>
<evidence type="ECO:0000313" key="10">
    <source>
        <dbReference type="Proteomes" id="UP000602050"/>
    </source>
</evidence>
<proteinExistence type="inferred from homology"/>
<evidence type="ECO:0000256" key="2">
    <source>
        <dbReference type="ARBA" id="ARBA00006153"/>
    </source>
</evidence>
<feature type="binding site" evidence="7">
    <location>
        <position position="197"/>
    </location>
    <ligand>
        <name>Zn(2+)</name>
        <dbReference type="ChEBI" id="CHEBI:29105"/>
        <label>1</label>
    </ligand>
</feature>
<evidence type="ECO:0000256" key="5">
    <source>
        <dbReference type="ARBA" id="ARBA00022801"/>
    </source>
</evidence>
<dbReference type="GO" id="GO:0046872">
    <property type="term" value="F:metal ion binding"/>
    <property type="evidence" value="ECO:0007669"/>
    <property type="project" value="UniProtKB-KW"/>
</dbReference>
<dbReference type="PROSITE" id="PS00758">
    <property type="entry name" value="ARGE_DAPE_CPG2_1"/>
    <property type="match status" value="1"/>
</dbReference>
<comment type="subunit">
    <text evidence="3">Homodimer.</text>
</comment>
<dbReference type="NCBIfam" id="NF006771">
    <property type="entry name" value="PRK09290.1-5"/>
    <property type="match status" value="1"/>
</dbReference>
<evidence type="ECO:0000313" key="9">
    <source>
        <dbReference type="EMBL" id="GFZ89261.1"/>
    </source>
</evidence>
<evidence type="ECO:0000256" key="3">
    <source>
        <dbReference type="ARBA" id="ARBA00011738"/>
    </source>
</evidence>
<gene>
    <name evidence="9" type="ORF">GCM10010978_30860</name>
</gene>
<feature type="binding site" evidence="7">
    <location>
        <position position="85"/>
    </location>
    <ligand>
        <name>Zn(2+)</name>
        <dbReference type="ChEBI" id="CHEBI:29105"/>
        <label>1</label>
    </ligand>
</feature>
<dbReference type="SUPFAM" id="SSF55031">
    <property type="entry name" value="Bacterial exopeptidase dimerisation domain"/>
    <property type="match status" value="1"/>
</dbReference>
<dbReference type="AlphaFoldDB" id="A0A8J2TQD9"/>
<dbReference type="Proteomes" id="UP000602050">
    <property type="component" value="Unassembled WGS sequence"/>
</dbReference>
<comment type="caution">
    <text evidence="9">The sequence shown here is derived from an EMBL/GenBank/DDBJ whole genome shotgun (WGS) entry which is preliminary data.</text>
</comment>
<dbReference type="NCBIfam" id="TIGR01879">
    <property type="entry name" value="hydantase"/>
    <property type="match status" value="1"/>
</dbReference>
<evidence type="ECO:0000256" key="4">
    <source>
        <dbReference type="ARBA" id="ARBA00022723"/>
    </source>
</evidence>
<accession>A0A8J2TQD9</accession>
<dbReference type="Pfam" id="PF01546">
    <property type="entry name" value="Peptidase_M20"/>
    <property type="match status" value="1"/>
</dbReference>
<keyword evidence="5 9" id="KW-0378">Hydrolase</keyword>
<dbReference type="PANTHER" id="PTHR32494:SF19">
    <property type="entry name" value="ALLANTOATE DEIMINASE-RELATED"/>
    <property type="match status" value="1"/>
</dbReference>
<evidence type="ECO:0000256" key="7">
    <source>
        <dbReference type="PIRSR" id="PIRSR001235-1"/>
    </source>
</evidence>
<keyword evidence="7" id="KW-0862">Zinc</keyword>
<dbReference type="RefSeq" id="WP_188393298.1">
    <property type="nucleotide sequence ID" value="NZ_BMEV01000088.1"/>
</dbReference>
<dbReference type="SUPFAM" id="SSF53187">
    <property type="entry name" value="Zn-dependent exopeptidases"/>
    <property type="match status" value="1"/>
</dbReference>
<dbReference type="GO" id="GO:0016813">
    <property type="term" value="F:hydrolase activity, acting on carbon-nitrogen (but not peptide) bonds, in linear amidines"/>
    <property type="evidence" value="ECO:0007669"/>
    <property type="project" value="InterPro"/>
</dbReference>
<dbReference type="InterPro" id="IPR002933">
    <property type="entry name" value="Peptidase_M20"/>
</dbReference>
<evidence type="ECO:0000259" key="8">
    <source>
        <dbReference type="Pfam" id="PF07687"/>
    </source>
</evidence>
<dbReference type="PANTHER" id="PTHR32494">
    <property type="entry name" value="ALLANTOATE DEIMINASE-RELATED"/>
    <property type="match status" value="1"/>
</dbReference>
<dbReference type="Gene3D" id="3.40.630.10">
    <property type="entry name" value="Zn peptidases"/>
    <property type="match status" value="1"/>
</dbReference>
<feature type="binding site" evidence="7">
    <location>
        <position position="96"/>
    </location>
    <ligand>
        <name>Zn(2+)</name>
        <dbReference type="ChEBI" id="CHEBI:29105"/>
        <label>2</label>
    </ligand>
</feature>
<comment type="similarity">
    <text evidence="2">Belongs to the peptidase M20 family.</text>
</comment>
<dbReference type="Pfam" id="PF07687">
    <property type="entry name" value="M20_dimer"/>
    <property type="match status" value="1"/>
</dbReference>